<reference evidence="2" key="1">
    <citation type="submission" date="2019-08" db="EMBL/GenBank/DDBJ databases">
        <authorList>
            <person name="Kucharzyk K."/>
            <person name="Murdoch R.W."/>
            <person name="Higgins S."/>
            <person name="Loffler F."/>
        </authorList>
    </citation>
    <scope>NUCLEOTIDE SEQUENCE</scope>
</reference>
<feature type="transmembrane region" description="Helical" evidence="1">
    <location>
        <begin position="233"/>
        <end position="256"/>
    </location>
</feature>
<evidence type="ECO:0008006" key="3">
    <source>
        <dbReference type="Google" id="ProtNLM"/>
    </source>
</evidence>
<feature type="transmembrane region" description="Helical" evidence="1">
    <location>
        <begin position="138"/>
        <end position="165"/>
    </location>
</feature>
<organism evidence="2">
    <name type="scientific">bioreactor metagenome</name>
    <dbReference type="NCBI Taxonomy" id="1076179"/>
    <lineage>
        <taxon>unclassified sequences</taxon>
        <taxon>metagenomes</taxon>
        <taxon>ecological metagenomes</taxon>
    </lineage>
</organism>
<dbReference type="EMBL" id="VSSQ01000969">
    <property type="protein sequence ID" value="MPM03632.1"/>
    <property type="molecule type" value="Genomic_DNA"/>
</dbReference>
<protein>
    <recommendedName>
        <fullName evidence="3">DUF4271 domain-containing protein</fullName>
    </recommendedName>
</protein>
<dbReference type="AlphaFoldDB" id="A0A644WIP2"/>
<feature type="transmembrane region" description="Helical" evidence="1">
    <location>
        <begin position="202"/>
        <end position="221"/>
    </location>
</feature>
<feature type="transmembrane region" description="Helical" evidence="1">
    <location>
        <begin position="102"/>
        <end position="123"/>
    </location>
</feature>
<feature type="transmembrane region" description="Helical" evidence="1">
    <location>
        <begin position="52"/>
        <end position="69"/>
    </location>
</feature>
<keyword evidence="1" id="KW-1133">Transmembrane helix</keyword>
<evidence type="ECO:0000313" key="2">
    <source>
        <dbReference type="EMBL" id="MPM03632.1"/>
    </source>
</evidence>
<feature type="transmembrane region" description="Helical" evidence="1">
    <location>
        <begin position="177"/>
        <end position="196"/>
    </location>
</feature>
<evidence type="ECO:0000256" key="1">
    <source>
        <dbReference type="SAM" id="Phobius"/>
    </source>
</evidence>
<keyword evidence="1" id="KW-0812">Transmembrane</keyword>
<sequence>MDEVPVLFSGKQDSFLIRQAQVRDYRFSGHFFTDTPQAKITILKEQARSNDFTTVSILILPLLISLWMLKANYSRIQGAFRAAFNNRYASIFIRNFSIGNHLSTYIIHFNTALSLSVAAWLLLFRNGYLQGQDNKETLILITLAFSALFLYRYFLIYLFKIIFLTHEASEEFMYRDYYTNVITSSILPFLLFASAFSPAASILDYLTIGILSVLLIYRFLLSFYTGILERTYGLLYFILYFCTVEIVPVAFLLKVISERISQ</sequence>
<dbReference type="InterPro" id="IPR025367">
    <property type="entry name" value="DUF4271"/>
</dbReference>
<keyword evidence="1" id="KW-0472">Membrane</keyword>
<accession>A0A644WIP2</accession>
<dbReference type="Pfam" id="PF14093">
    <property type="entry name" value="DUF4271"/>
    <property type="match status" value="1"/>
</dbReference>
<name>A0A644WIP2_9ZZZZ</name>
<proteinExistence type="predicted"/>
<comment type="caution">
    <text evidence="2">The sequence shown here is derived from an EMBL/GenBank/DDBJ whole genome shotgun (WGS) entry which is preliminary data.</text>
</comment>
<gene>
    <name evidence="2" type="ORF">SDC9_49899</name>
</gene>